<organism evidence="2 3">
    <name type="scientific">Globodera pallida</name>
    <name type="common">Potato cyst nematode worm</name>
    <name type="synonym">Heterodera pallida</name>
    <dbReference type="NCBI Taxonomy" id="36090"/>
    <lineage>
        <taxon>Eukaryota</taxon>
        <taxon>Metazoa</taxon>
        <taxon>Ecdysozoa</taxon>
        <taxon>Nematoda</taxon>
        <taxon>Chromadorea</taxon>
        <taxon>Rhabditida</taxon>
        <taxon>Tylenchina</taxon>
        <taxon>Tylenchomorpha</taxon>
        <taxon>Tylenchoidea</taxon>
        <taxon>Heteroderidae</taxon>
        <taxon>Heteroderinae</taxon>
        <taxon>Globodera</taxon>
    </lineage>
</organism>
<name>A0A183CJX1_GLOPA</name>
<sequence>MVWAMPFNTRWATSRVSAIFDRFVLKCQFTWIMGELARQNILRQKRVHLSNAKREIKKACLKITQDDLKYFTATICQHFVGRDTFLTPDATMSEFDNFVAQLNAVTERLPNDGAEEINKAANFIFSQHNMMGHVGDIRKASANRPSTSGSMGQPPTSGSMGQTSRK</sequence>
<dbReference type="WBParaSite" id="GPLIN_001317700">
    <property type="protein sequence ID" value="GPLIN_001317700"/>
    <property type="gene ID" value="GPLIN_001317700"/>
</dbReference>
<protein>
    <submittedName>
        <fullName evidence="3">GLTP domain-containing protein</fullName>
    </submittedName>
</protein>
<reference evidence="3" key="2">
    <citation type="submission" date="2016-06" db="UniProtKB">
        <authorList>
            <consortium name="WormBaseParasite"/>
        </authorList>
    </citation>
    <scope>IDENTIFICATION</scope>
</reference>
<keyword evidence="2" id="KW-1185">Reference proteome</keyword>
<evidence type="ECO:0000313" key="2">
    <source>
        <dbReference type="Proteomes" id="UP000050741"/>
    </source>
</evidence>
<accession>A0A183CJX1</accession>
<dbReference type="AlphaFoldDB" id="A0A183CJX1"/>
<evidence type="ECO:0000256" key="1">
    <source>
        <dbReference type="SAM" id="MobiDB-lite"/>
    </source>
</evidence>
<dbReference type="Proteomes" id="UP000050741">
    <property type="component" value="Unassembled WGS sequence"/>
</dbReference>
<feature type="region of interest" description="Disordered" evidence="1">
    <location>
        <begin position="139"/>
        <end position="166"/>
    </location>
</feature>
<reference evidence="2" key="1">
    <citation type="submission" date="2014-05" db="EMBL/GenBank/DDBJ databases">
        <title>The genome and life-stage specific transcriptomes of Globodera pallida elucidate key aspects of plant parasitism by a cyst nematode.</title>
        <authorList>
            <person name="Cotton J.A."/>
            <person name="Lilley C.J."/>
            <person name="Jones L.M."/>
            <person name="Kikuchi T."/>
            <person name="Reid A.J."/>
            <person name="Thorpe P."/>
            <person name="Tsai I.J."/>
            <person name="Beasley H."/>
            <person name="Blok V."/>
            <person name="Cock P.J.A."/>
            <person name="Van den Akker S.E."/>
            <person name="Holroyd N."/>
            <person name="Hunt M."/>
            <person name="Mantelin S."/>
            <person name="Naghra H."/>
            <person name="Pain A."/>
            <person name="Palomares-Rius J.E."/>
            <person name="Zarowiecki M."/>
            <person name="Berriman M."/>
            <person name="Jones J.T."/>
            <person name="Urwin P.E."/>
        </authorList>
    </citation>
    <scope>NUCLEOTIDE SEQUENCE [LARGE SCALE GENOMIC DNA]</scope>
    <source>
        <strain evidence="2">Lindley</strain>
    </source>
</reference>
<evidence type="ECO:0000313" key="3">
    <source>
        <dbReference type="WBParaSite" id="GPLIN_001317700"/>
    </source>
</evidence>
<proteinExistence type="predicted"/>
<feature type="compositionally biased region" description="Polar residues" evidence="1">
    <location>
        <begin position="143"/>
        <end position="166"/>
    </location>
</feature>